<dbReference type="InterPro" id="IPR054099">
    <property type="entry name" value="PSII_PsbQ_pln"/>
</dbReference>
<dbReference type="GO" id="GO:0019898">
    <property type="term" value="C:extrinsic component of membrane"/>
    <property type="evidence" value="ECO:0007669"/>
    <property type="project" value="InterPro"/>
</dbReference>
<dbReference type="GO" id="GO:0009767">
    <property type="term" value="P:photosynthetic electron transport chain"/>
    <property type="evidence" value="ECO:0007669"/>
    <property type="project" value="TreeGrafter"/>
</dbReference>
<evidence type="ECO:0000256" key="1">
    <source>
        <dbReference type="ARBA" id="ARBA00004622"/>
    </source>
</evidence>
<evidence type="ECO:0000313" key="9">
    <source>
        <dbReference type="Proteomes" id="UP000032142"/>
    </source>
</evidence>
<keyword evidence="5" id="KW-0793">Thylakoid</keyword>
<dbReference type="InterPro" id="IPR008797">
    <property type="entry name" value="PSII_PsbQ"/>
</dbReference>
<evidence type="ECO:0000256" key="2">
    <source>
        <dbReference type="ARBA" id="ARBA00022528"/>
    </source>
</evidence>
<dbReference type="GO" id="GO:0009654">
    <property type="term" value="C:photosystem II oxygen evolving complex"/>
    <property type="evidence" value="ECO:0007669"/>
    <property type="project" value="InterPro"/>
</dbReference>
<keyword evidence="4" id="KW-0809">Transit peptide</keyword>
<organism evidence="8 9">
    <name type="scientific">Gossypium arboreum</name>
    <name type="common">Tree cotton</name>
    <name type="synonym">Gossypium nanking</name>
    <dbReference type="NCBI Taxonomy" id="29729"/>
    <lineage>
        <taxon>Eukaryota</taxon>
        <taxon>Viridiplantae</taxon>
        <taxon>Streptophyta</taxon>
        <taxon>Embryophyta</taxon>
        <taxon>Tracheophyta</taxon>
        <taxon>Spermatophyta</taxon>
        <taxon>Magnoliopsida</taxon>
        <taxon>eudicotyledons</taxon>
        <taxon>Gunneridae</taxon>
        <taxon>Pentapetalae</taxon>
        <taxon>rosids</taxon>
        <taxon>malvids</taxon>
        <taxon>Malvales</taxon>
        <taxon>Malvaceae</taxon>
        <taxon>Malvoideae</taxon>
        <taxon>Gossypium</taxon>
    </lineage>
</organism>
<keyword evidence="6" id="KW-0472">Membrane</keyword>
<evidence type="ECO:0000256" key="4">
    <source>
        <dbReference type="ARBA" id="ARBA00022946"/>
    </source>
</evidence>
<dbReference type="GO" id="GO:0009535">
    <property type="term" value="C:chloroplast thylakoid membrane"/>
    <property type="evidence" value="ECO:0007669"/>
    <property type="project" value="UniProtKB-SubCell"/>
</dbReference>
<dbReference type="GO" id="GO:0005509">
    <property type="term" value="F:calcium ion binding"/>
    <property type="evidence" value="ECO:0007669"/>
    <property type="project" value="InterPro"/>
</dbReference>
<comment type="similarity">
    <text evidence="7">Belongs to the PsbQ family.</text>
</comment>
<dbReference type="AlphaFoldDB" id="A0A0B0NLL7"/>
<dbReference type="EMBL" id="KN399855">
    <property type="protein sequence ID" value="KHG13552.1"/>
    <property type="molecule type" value="Genomic_DNA"/>
</dbReference>
<keyword evidence="2" id="KW-0150">Chloroplast</keyword>
<dbReference type="SUPFAM" id="SSF101112">
    <property type="entry name" value="Oxygen-evolving enhancer protein 3"/>
    <property type="match status" value="1"/>
</dbReference>
<dbReference type="Gene3D" id="1.20.120.290">
    <property type="entry name" value="Oxygen-evolving enhancer protein 3 (PsbQ), four-helix up-down bundle"/>
    <property type="match status" value="1"/>
</dbReference>
<evidence type="ECO:0000256" key="3">
    <source>
        <dbReference type="ARBA" id="ARBA00022640"/>
    </source>
</evidence>
<dbReference type="InterPro" id="IPR023222">
    <property type="entry name" value="PsbQ-like_dom_sf"/>
</dbReference>
<evidence type="ECO:0000313" key="8">
    <source>
        <dbReference type="EMBL" id="KHG13552.1"/>
    </source>
</evidence>
<evidence type="ECO:0000256" key="6">
    <source>
        <dbReference type="ARBA" id="ARBA00023136"/>
    </source>
</evidence>
<keyword evidence="3" id="KW-0934">Plastid</keyword>
<sequence>MTSFTNSTFFIHVNQKFPTPQSHHCSRLSLPIIRASFQPQQNNVIISNRRKLVTTFLATSLAALGLNGTPVAVAENWGTHSFLRERFFEPGLSPEDAAARIKQTAEGLHSMRDMLDTMSWRYVMFYIRLKQAYLSQDLKNAMSTLPQGRKDLYVKTANELVDNMAEFDYYVRTPKVYESYLYYEMTLKSIDDLVALLGTVKVSNQLLEEEDKFRLKTSKNLEMQDSIFHRCLRYSNG</sequence>
<dbReference type="PANTHER" id="PTHR33399:SF5">
    <property type="entry name" value="PHOTOSYNTHETIC NDH SUBUNIT OF LUMENAL LOCATION 2, CHLOROPLASTIC"/>
    <property type="match status" value="1"/>
</dbReference>
<dbReference type="PANTHER" id="PTHR33399">
    <property type="entry name" value="OXYGEN-EVOLVING ENHANCER PROTEIN 3-1, CHLOROPLASTIC"/>
    <property type="match status" value="1"/>
</dbReference>
<proteinExistence type="inferred from homology"/>
<evidence type="ECO:0000256" key="5">
    <source>
        <dbReference type="ARBA" id="ARBA00023078"/>
    </source>
</evidence>
<accession>A0A0B0NLL7</accession>
<gene>
    <name evidence="8" type="ORF">F383_08103</name>
</gene>
<name>A0A0B0NLL7_GOSAR</name>
<comment type="subcellular location">
    <subcellularLocation>
        <location evidence="1">Plastid</location>
        <location evidence="1">Chloroplast thylakoid membrane</location>
        <topology evidence="1">Peripheral membrane protein</topology>
        <orientation evidence="1">Lumenal side</orientation>
    </subcellularLocation>
</comment>
<dbReference type="Pfam" id="PF05757">
    <property type="entry name" value="PsbQ"/>
    <property type="match status" value="1"/>
</dbReference>
<keyword evidence="9" id="KW-1185">Reference proteome</keyword>
<protein>
    <submittedName>
        <fullName evidence="8">Oxygen-evolving enhancer 3-2, chloroplastic-like protein</fullName>
    </submittedName>
</protein>
<evidence type="ECO:0000256" key="7">
    <source>
        <dbReference type="ARBA" id="ARBA00035649"/>
    </source>
</evidence>
<reference evidence="9" key="1">
    <citation type="submission" date="2014-09" db="EMBL/GenBank/DDBJ databases">
        <authorList>
            <person name="Mudge J."/>
            <person name="Ramaraj T."/>
            <person name="Lindquist I.E."/>
            <person name="Bharti A.K."/>
            <person name="Sundararajan A."/>
            <person name="Cameron C.T."/>
            <person name="Woodward J.E."/>
            <person name="May G.D."/>
            <person name="Brubaker C."/>
            <person name="Broadhvest J."/>
            <person name="Wilkins T.A."/>
        </authorList>
    </citation>
    <scope>NUCLEOTIDE SEQUENCE</scope>
    <source>
        <strain evidence="9">cv. AKA8401</strain>
    </source>
</reference>
<dbReference type="Proteomes" id="UP000032142">
    <property type="component" value="Unassembled WGS sequence"/>
</dbReference>